<evidence type="ECO:0000313" key="2">
    <source>
        <dbReference type="Proteomes" id="UP000071641"/>
    </source>
</evidence>
<dbReference type="OrthoDB" id="5811976at2"/>
<dbReference type="EMBL" id="FIZX01000005">
    <property type="protein sequence ID" value="CZF84304.1"/>
    <property type="molecule type" value="Genomic_DNA"/>
</dbReference>
<protein>
    <recommendedName>
        <fullName evidence="3">SPOR domain-containing protein</fullName>
    </recommendedName>
</protein>
<dbReference type="STRING" id="1796497.GCE9029_04319"/>
<dbReference type="GO" id="GO:0042834">
    <property type="term" value="F:peptidoglycan binding"/>
    <property type="evidence" value="ECO:0007669"/>
    <property type="project" value="InterPro"/>
</dbReference>
<name>A0A128FD91_9GAMM</name>
<dbReference type="InterPro" id="IPR036680">
    <property type="entry name" value="SPOR-like_sf"/>
</dbReference>
<organism evidence="1 2">
    <name type="scientific">Grimontia celer</name>
    <dbReference type="NCBI Taxonomy" id="1796497"/>
    <lineage>
        <taxon>Bacteria</taxon>
        <taxon>Pseudomonadati</taxon>
        <taxon>Pseudomonadota</taxon>
        <taxon>Gammaproteobacteria</taxon>
        <taxon>Vibrionales</taxon>
        <taxon>Vibrionaceae</taxon>
        <taxon>Grimontia</taxon>
    </lineage>
</organism>
<dbReference type="Proteomes" id="UP000071641">
    <property type="component" value="Unassembled WGS sequence"/>
</dbReference>
<keyword evidence="2" id="KW-1185">Reference proteome</keyword>
<gene>
    <name evidence="1" type="ORF">GCE9029_04319</name>
</gene>
<dbReference type="SUPFAM" id="SSF110997">
    <property type="entry name" value="Sporulation related repeat"/>
    <property type="match status" value="1"/>
</dbReference>
<accession>A0A128FD91</accession>
<dbReference type="AlphaFoldDB" id="A0A128FD91"/>
<reference evidence="2" key="1">
    <citation type="submission" date="2016-02" db="EMBL/GenBank/DDBJ databases">
        <authorList>
            <person name="Rodrigo-Torres Lidia"/>
            <person name="Arahal R.David."/>
        </authorList>
    </citation>
    <scope>NUCLEOTIDE SEQUENCE [LARGE SCALE GENOMIC DNA]</scope>
    <source>
        <strain evidence="2">CECT 9029</strain>
    </source>
</reference>
<sequence>MRFTLFGIITLMFLGLFPWQSAKADSSCQPVEKDGWQVVDQSCQVGSGLWSKRPIRNDGRFWVQCGVVSQLPKPWFAKEIEAVLMQDKLVFREEGDKYRCLVGPFERYSEAEIVKDVMKQRKVFASAFIRDVSLPENASKVSKPDKPSKVKAAKASKLMPAKTTRQYIDVGALKSPMPETGEPRYSDKQNVWWRATIKEANQACRQDGMTLVSESTLKALSSMPDWKNTYPSRLPYWVSEMRAFDVVMGISMPLSLESALLVLCEPSP</sequence>
<evidence type="ECO:0000313" key="1">
    <source>
        <dbReference type="EMBL" id="CZF84304.1"/>
    </source>
</evidence>
<evidence type="ECO:0008006" key="3">
    <source>
        <dbReference type="Google" id="ProtNLM"/>
    </source>
</evidence>
<proteinExistence type="predicted"/>